<dbReference type="SUPFAM" id="SSF48179">
    <property type="entry name" value="6-phosphogluconate dehydrogenase C-terminal domain-like"/>
    <property type="match status" value="1"/>
</dbReference>
<dbReference type="PANTHER" id="PTHR48075">
    <property type="entry name" value="3-HYDROXYACYL-COA DEHYDROGENASE FAMILY PROTEIN"/>
    <property type="match status" value="1"/>
</dbReference>
<feature type="binding site" evidence="5">
    <location>
        <position position="121"/>
    </location>
    <ligand>
        <name>NAD(+)</name>
        <dbReference type="ChEBI" id="CHEBI:57540"/>
    </ligand>
</feature>
<comment type="similarity">
    <text evidence="2">Belongs to the 3-hydroxyacyl-CoA dehydrogenase family.</text>
</comment>
<dbReference type="GO" id="GO:0070403">
    <property type="term" value="F:NAD+ binding"/>
    <property type="evidence" value="ECO:0007669"/>
    <property type="project" value="InterPro"/>
</dbReference>
<keyword evidence="3" id="KW-0560">Oxidoreductase</keyword>
<dbReference type="InterPro" id="IPR006108">
    <property type="entry name" value="3HC_DH_C"/>
</dbReference>
<keyword evidence="5" id="KW-0520">NAD</keyword>
<evidence type="ECO:0000259" key="7">
    <source>
        <dbReference type="Pfam" id="PF02737"/>
    </source>
</evidence>
<dbReference type="InterPro" id="IPR022694">
    <property type="entry name" value="3-OHacyl-CoA_DH"/>
</dbReference>
<feature type="domain" description="3-hydroxyacyl-CoA dehydrogenase C-terminal" evidence="6">
    <location>
        <begin position="196"/>
        <end position="292"/>
    </location>
</feature>
<dbReference type="Proteomes" id="UP000824190">
    <property type="component" value="Unassembled WGS sequence"/>
</dbReference>
<feature type="binding site" evidence="5">
    <location>
        <position position="284"/>
    </location>
    <ligand>
        <name>NAD(+)</name>
        <dbReference type="ChEBI" id="CHEBI:57540"/>
    </ligand>
</feature>
<reference evidence="8" key="2">
    <citation type="submission" date="2021-04" db="EMBL/GenBank/DDBJ databases">
        <authorList>
            <person name="Gilroy R."/>
        </authorList>
    </citation>
    <scope>NUCLEOTIDE SEQUENCE</scope>
    <source>
        <strain evidence="8">CHK32-1732</strain>
    </source>
</reference>
<dbReference type="Pfam" id="PF02737">
    <property type="entry name" value="3HCDH_N"/>
    <property type="match status" value="1"/>
</dbReference>
<dbReference type="InterPro" id="IPR013328">
    <property type="entry name" value="6PGD_dom2"/>
</dbReference>
<dbReference type="Gene3D" id="3.40.50.720">
    <property type="entry name" value="NAD(P)-binding Rossmann-like Domain"/>
    <property type="match status" value="1"/>
</dbReference>
<reference evidence="8" key="1">
    <citation type="journal article" date="2021" name="PeerJ">
        <title>Extensive microbial diversity within the chicken gut microbiome revealed by metagenomics and culture.</title>
        <authorList>
            <person name="Gilroy R."/>
            <person name="Ravi A."/>
            <person name="Getino M."/>
            <person name="Pursley I."/>
            <person name="Horton D.L."/>
            <person name="Alikhan N.F."/>
            <person name="Baker D."/>
            <person name="Gharbi K."/>
            <person name="Hall N."/>
            <person name="Watson M."/>
            <person name="Adriaenssens E.M."/>
            <person name="Foster-Nyarko E."/>
            <person name="Jarju S."/>
            <person name="Secka A."/>
            <person name="Antonio M."/>
            <person name="Oren A."/>
            <person name="Chaudhuri R.R."/>
            <person name="La Ragione R."/>
            <person name="Hildebrand F."/>
            <person name="Pallen M.J."/>
        </authorList>
    </citation>
    <scope>NUCLEOTIDE SEQUENCE</scope>
    <source>
        <strain evidence="8">CHK32-1732</strain>
    </source>
</reference>
<dbReference type="PANTHER" id="PTHR48075:SF5">
    <property type="entry name" value="3-HYDROXYBUTYRYL-COA DEHYDROGENASE"/>
    <property type="match status" value="1"/>
</dbReference>
<comment type="caution">
    <text evidence="8">The sequence shown here is derived from an EMBL/GenBank/DDBJ whole genome shotgun (WGS) entry which is preliminary data.</text>
</comment>
<dbReference type="Pfam" id="PF00725">
    <property type="entry name" value="3HCDH"/>
    <property type="match status" value="1"/>
</dbReference>
<dbReference type="SUPFAM" id="SSF51735">
    <property type="entry name" value="NAD(P)-binding Rossmann-fold domains"/>
    <property type="match status" value="1"/>
</dbReference>
<accession>A0A9D1RP39</accession>
<dbReference type="InterPro" id="IPR036291">
    <property type="entry name" value="NAD(P)-bd_dom_sf"/>
</dbReference>
<evidence type="ECO:0000313" key="8">
    <source>
        <dbReference type="EMBL" id="HIW91534.1"/>
    </source>
</evidence>
<protein>
    <submittedName>
        <fullName evidence="8">3-hydroxyacyl-CoA dehydrogenase family protein</fullName>
    </submittedName>
</protein>
<dbReference type="InterPro" id="IPR006176">
    <property type="entry name" value="3-OHacyl-CoA_DH_NAD-bd"/>
</dbReference>
<dbReference type="FunFam" id="3.40.50.720:FF:000009">
    <property type="entry name" value="Fatty oxidation complex, alpha subunit"/>
    <property type="match status" value="1"/>
</dbReference>
<evidence type="ECO:0000256" key="1">
    <source>
        <dbReference type="ARBA" id="ARBA00005086"/>
    </source>
</evidence>
<evidence type="ECO:0000256" key="3">
    <source>
        <dbReference type="ARBA" id="ARBA00023002"/>
    </source>
</evidence>
<dbReference type="AlphaFoldDB" id="A0A9D1RP39"/>
<evidence type="ECO:0000313" key="9">
    <source>
        <dbReference type="Proteomes" id="UP000824190"/>
    </source>
</evidence>
<comment type="pathway">
    <text evidence="1">Lipid metabolism; butanoate metabolism.</text>
</comment>
<dbReference type="GO" id="GO:0006631">
    <property type="term" value="P:fatty acid metabolic process"/>
    <property type="evidence" value="ECO:0007669"/>
    <property type="project" value="InterPro"/>
</dbReference>
<feature type="binding site" evidence="5">
    <location>
        <position position="34"/>
    </location>
    <ligand>
        <name>NAD(+)</name>
        <dbReference type="ChEBI" id="CHEBI:57540"/>
    </ligand>
</feature>
<gene>
    <name evidence="8" type="ORF">H9870_07735</name>
</gene>
<dbReference type="Gene3D" id="1.10.1040.10">
    <property type="entry name" value="N-(1-d-carboxylethyl)-l-norvaline Dehydrogenase, domain 2"/>
    <property type="match status" value="1"/>
</dbReference>
<sequence length="293" mass="30811">MGAVQKIAVIGAGTMGRQIGMAVAVAGFTAVVQDVSSAAVADADTDMRSWLDGRVTKERMTQSDAEAAGDRIRFTTDLADAVGDADLVIEAATEKLEVKRSIFAQIGELAPPHAVLATNSSTYGSSEVAAASGRPAQVCNMHFFNPALVMKAVEVVRHSGTGTDGTATSDDTVATAVAVVEAMGKRPVLLDKEVPGFVANRLLWAIRAEALDLVADGVASYEDVDAAAKAALGHPMGPFELMDLVGIDVIHDIRQAAHEITGDEKDRPHPLIAEKYAAGDYGRKTGRGWYSYE</sequence>
<feature type="binding site" evidence="5">
    <location>
        <position position="145"/>
    </location>
    <ligand>
        <name>NAD(+)</name>
        <dbReference type="ChEBI" id="CHEBI:57540"/>
    </ligand>
</feature>
<proteinExistence type="inferred from homology"/>
<feature type="binding site" evidence="5">
    <location>
        <position position="99"/>
    </location>
    <ligand>
        <name>NAD(+)</name>
        <dbReference type="ChEBI" id="CHEBI:57540"/>
    </ligand>
</feature>
<evidence type="ECO:0000256" key="2">
    <source>
        <dbReference type="ARBA" id="ARBA00009463"/>
    </source>
</evidence>
<evidence type="ECO:0000256" key="5">
    <source>
        <dbReference type="PIRSR" id="PIRSR000105-2"/>
    </source>
</evidence>
<dbReference type="EMBL" id="DXGC01000070">
    <property type="protein sequence ID" value="HIW91534.1"/>
    <property type="molecule type" value="Genomic_DNA"/>
</dbReference>
<feature type="binding site" evidence="5">
    <location>
        <position position="94"/>
    </location>
    <ligand>
        <name>NAD(+)</name>
        <dbReference type="ChEBI" id="CHEBI:57540"/>
    </ligand>
</feature>
<feature type="site" description="Important for catalytic activity" evidence="4">
    <location>
        <position position="142"/>
    </location>
</feature>
<dbReference type="PIRSF" id="PIRSF000105">
    <property type="entry name" value="HCDH"/>
    <property type="match status" value="1"/>
</dbReference>
<dbReference type="InterPro" id="IPR008927">
    <property type="entry name" value="6-PGluconate_DH-like_C_sf"/>
</dbReference>
<feature type="domain" description="3-hydroxyacyl-CoA dehydrogenase NAD binding" evidence="7">
    <location>
        <begin position="6"/>
        <end position="193"/>
    </location>
</feature>
<evidence type="ECO:0000259" key="6">
    <source>
        <dbReference type="Pfam" id="PF00725"/>
    </source>
</evidence>
<feature type="binding site" evidence="5">
    <location>
        <begin position="11"/>
        <end position="16"/>
    </location>
    <ligand>
        <name>NAD(+)</name>
        <dbReference type="ChEBI" id="CHEBI:57540"/>
    </ligand>
</feature>
<evidence type="ECO:0000256" key="4">
    <source>
        <dbReference type="PIRSR" id="PIRSR000105-1"/>
    </source>
</evidence>
<dbReference type="GO" id="GO:0016616">
    <property type="term" value="F:oxidoreductase activity, acting on the CH-OH group of donors, NAD or NADP as acceptor"/>
    <property type="evidence" value="ECO:0007669"/>
    <property type="project" value="InterPro"/>
</dbReference>
<organism evidence="8 9">
    <name type="scientific">Candidatus Corynebacterium avicola</name>
    <dbReference type="NCBI Taxonomy" id="2838527"/>
    <lineage>
        <taxon>Bacteria</taxon>
        <taxon>Bacillati</taxon>
        <taxon>Actinomycetota</taxon>
        <taxon>Actinomycetes</taxon>
        <taxon>Mycobacteriales</taxon>
        <taxon>Corynebacteriaceae</taxon>
        <taxon>Corynebacterium</taxon>
    </lineage>
</organism>
<name>A0A9D1RP39_9CORY</name>